<dbReference type="SUPFAM" id="SSF55811">
    <property type="entry name" value="Nudix"/>
    <property type="match status" value="1"/>
</dbReference>
<accession>A0A7D4UHJ5</accession>
<dbReference type="EMBL" id="CP054038">
    <property type="protein sequence ID" value="QKJ18588.1"/>
    <property type="molecule type" value="Genomic_DNA"/>
</dbReference>
<protein>
    <submittedName>
        <fullName evidence="3">NUDIX hydrolase</fullName>
    </submittedName>
</protein>
<dbReference type="PANTHER" id="PTHR43736">
    <property type="entry name" value="ADP-RIBOSE PYROPHOSPHATASE"/>
    <property type="match status" value="1"/>
</dbReference>
<gene>
    <name evidence="3" type="ORF">HQM25_03765</name>
</gene>
<organism evidence="3 4">
    <name type="scientific">Microbacterium hominis</name>
    <dbReference type="NCBI Taxonomy" id="162426"/>
    <lineage>
        <taxon>Bacteria</taxon>
        <taxon>Bacillati</taxon>
        <taxon>Actinomycetota</taxon>
        <taxon>Actinomycetes</taxon>
        <taxon>Micrococcales</taxon>
        <taxon>Microbacteriaceae</taxon>
        <taxon>Microbacterium</taxon>
    </lineage>
</organism>
<dbReference type="InterPro" id="IPR000086">
    <property type="entry name" value="NUDIX_hydrolase_dom"/>
</dbReference>
<dbReference type="InterPro" id="IPR015797">
    <property type="entry name" value="NUDIX_hydrolase-like_dom_sf"/>
</dbReference>
<dbReference type="InterPro" id="IPR036390">
    <property type="entry name" value="WH_DNA-bd_sf"/>
</dbReference>
<sequence>MADGPYRDSRGRTLEEYPRPSVAVDTALLTVTDGQLCVLLTLTNDAVRGGAEEWRLPGSFLHDGETLAEAVLRSLREKAGVDGIRPRQLHVFDAVDRDDRGRVVSVAHLDVARADRLAASDRTRLVPLGDLPHLKYDHDDIVAFAVAALRADYTRMPDPARLLDEPFTMRELRELHEAVLGERLLPDTFRRSMLDGLESTGEFSRAGRGRPAELYRSR</sequence>
<dbReference type="Pfam" id="PF21906">
    <property type="entry name" value="WHD_NrtR"/>
    <property type="match status" value="1"/>
</dbReference>
<feature type="domain" description="NrtR DNA-binding winged helix" evidence="2">
    <location>
        <begin position="160"/>
        <end position="216"/>
    </location>
</feature>
<dbReference type="Gene3D" id="3.90.79.10">
    <property type="entry name" value="Nucleoside Triphosphate Pyrophosphohydrolase"/>
    <property type="match status" value="1"/>
</dbReference>
<dbReference type="AlphaFoldDB" id="A0A7D4UHJ5"/>
<name>A0A7D4UHJ5_9MICO</name>
<dbReference type="Gene3D" id="1.10.10.10">
    <property type="entry name" value="Winged helix-like DNA-binding domain superfamily/Winged helix DNA-binding domain"/>
    <property type="match status" value="1"/>
</dbReference>
<evidence type="ECO:0000313" key="3">
    <source>
        <dbReference type="EMBL" id="QKJ18588.1"/>
    </source>
</evidence>
<dbReference type="Pfam" id="PF00293">
    <property type="entry name" value="NUDIX"/>
    <property type="match status" value="1"/>
</dbReference>
<dbReference type="InterPro" id="IPR036388">
    <property type="entry name" value="WH-like_DNA-bd_sf"/>
</dbReference>
<dbReference type="Proteomes" id="UP000502498">
    <property type="component" value="Chromosome"/>
</dbReference>
<dbReference type="SUPFAM" id="SSF46785">
    <property type="entry name" value="Winged helix' DNA-binding domain"/>
    <property type="match status" value="1"/>
</dbReference>
<dbReference type="RefSeq" id="WP_172989029.1">
    <property type="nucleotide sequence ID" value="NZ_CP054038.1"/>
</dbReference>
<dbReference type="PANTHER" id="PTHR43736:SF4">
    <property type="entry name" value="SLR1690 PROTEIN"/>
    <property type="match status" value="1"/>
</dbReference>
<evidence type="ECO:0000259" key="2">
    <source>
        <dbReference type="Pfam" id="PF21906"/>
    </source>
</evidence>
<evidence type="ECO:0000313" key="4">
    <source>
        <dbReference type="Proteomes" id="UP000502498"/>
    </source>
</evidence>
<dbReference type="CDD" id="cd18873">
    <property type="entry name" value="NUDIX_NadM_like"/>
    <property type="match status" value="1"/>
</dbReference>
<dbReference type="GO" id="GO:0016787">
    <property type="term" value="F:hydrolase activity"/>
    <property type="evidence" value="ECO:0007669"/>
    <property type="project" value="UniProtKB-KW"/>
</dbReference>
<proteinExistence type="predicted"/>
<keyword evidence="3" id="KW-0378">Hydrolase</keyword>
<reference evidence="3 4" key="1">
    <citation type="submission" date="2020-05" db="EMBL/GenBank/DDBJ databases">
        <title>Strain PA2F3 complete genome.</title>
        <authorList>
            <person name="Kim Y.-S."/>
            <person name="Kim S.-J."/>
            <person name="Jung H.-k."/>
            <person name="Kim S.-E."/>
            <person name="Kim K.-H."/>
        </authorList>
    </citation>
    <scope>NUCLEOTIDE SEQUENCE [LARGE SCALE GENOMIC DNA]</scope>
    <source>
        <strain evidence="3 4">PA2F3</strain>
    </source>
</reference>
<evidence type="ECO:0000259" key="1">
    <source>
        <dbReference type="Pfam" id="PF00293"/>
    </source>
</evidence>
<dbReference type="InterPro" id="IPR054105">
    <property type="entry name" value="WHD_NrtR"/>
</dbReference>
<feature type="domain" description="Nudix hydrolase" evidence="1">
    <location>
        <begin position="24"/>
        <end position="131"/>
    </location>
</feature>